<dbReference type="GO" id="GO:0015936">
    <property type="term" value="P:coenzyme A metabolic process"/>
    <property type="evidence" value="ECO:0007669"/>
    <property type="project" value="InterPro"/>
</dbReference>
<dbReference type="GeneID" id="64670395"/>
<dbReference type="InterPro" id="IPR002202">
    <property type="entry name" value="HMG_CoA_Rdtase"/>
</dbReference>
<keyword evidence="2" id="KW-1185">Reference proteome</keyword>
<dbReference type="RefSeq" id="XP_041217989.1">
    <property type="nucleotide sequence ID" value="XM_041376097.1"/>
</dbReference>
<dbReference type="InterPro" id="IPR023074">
    <property type="entry name" value="HMG_CoA_Rdtase_cat_sf"/>
</dbReference>
<dbReference type="AlphaFoldDB" id="A0AAD4DT73"/>
<dbReference type="SUPFAM" id="SSF56542">
    <property type="entry name" value="Substrate-binding domain of HMG-CoA reductase"/>
    <property type="match status" value="1"/>
</dbReference>
<dbReference type="Proteomes" id="UP001195769">
    <property type="component" value="Unassembled WGS sequence"/>
</dbReference>
<reference evidence="1" key="1">
    <citation type="journal article" date="2020" name="New Phytol.">
        <title>Comparative genomics reveals dynamic genome evolution in host specialist ectomycorrhizal fungi.</title>
        <authorList>
            <person name="Lofgren L.A."/>
            <person name="Nguyen N.H."/>
            <person name="Vilgalys R."/>
            <person name="Ruytinx J."/>
            <person name="Liao H.L."/>
            <person name="Branco S."/>
            <person name="Kuo A."/>
            <person name="LaButti K."/>
            <person name="Lipzen A."/>
            <person name="Andreopoulos W."/>
            <person name="Pangilinan J."/>
            <person name="Riley R."/>
            <person name="Hundley H."/>
            <person name="Na H."/>
            <person name="Barry K."/>
            <person name="Grigoriev I.V."/>
            <person name="Stajich J.E."/>
            <person name="Kennedy P.G."/>
        </authorList>
    </citation>
    <scope>NUCLEOTIDE SEQUENCE</scope>
    <source>
        <strain evidence="1">FC203</strain>
    </source>
</reference>
<protein>
    <submittedName>
        <fullName evidence="1">Uncharacterized protein</fullName>
    </submittedName>
</protein>
<name>A0AAD4DT73_9AGAM</name>
<organism evidence="1 2">
    <name type="scientific">Suillus fuscotomentosus</name>
    <dbReference type="NCBI Taxonomy" id="1912939"/>
    <lineage>
        <taxon>Eukaryota</taxon>
        <taxon>Fungi</taxon>
        <taxon>Dikarya</taxon>
        <taxon>Basidiomycota</taxon>
        <taxon>Agaricomycotina</taxon>
        <taxon>Agaricomycetes</taxon>
        <taxon>Agaricomycetidae</taxon>
        <taxon>Boletales</taxon>
        <taxon>Suillineae</taxon>
        <taxon>Suillaceae</taxon>
        <taxon>Suillus</taxon>
    </lineage>
</organism>
<dbReference type="PROSITE" id="PS50065">
    <property type="entry name" value="HMG_COA_REDUCTASE_4"/>
    <property type="match status" value="1"/>
</dbReference>
<dbReference type="GO" id="GO:0004420">
    <property type="term" value="F:hydroxymethylglutaryl-CoA reductase (NADPH) activity"/>
    <property type="evidence" value="ECO:0007669"/>
    <property type="project" value="InterPro"/>
</dbReference>
<dbReference type="Pfam" id="PF00368">
    <property type="entry name" value="HMG-CoA_red"/>
    <property type="match status" value="1"/>
</dbReference>
<proteinExistence type="predicted"/>
<evidence type="ECO:0000313" key="2">
    <source>
        <dbReference type="Proteomes" id="UP001195769"/>
    </source>
</evidence>
<comment type="caution">
    <text evidence="1">The sequence shown here is derived from an EMBL/GenBank/DDBJ whole genome shotgun (WGS) entry which is preliminary data.</text>
</comment>
<dbReference type="EMBL" id="JABBWK010000132">
    <property type="protein sequence ID" value="KAG1890723.1"/>
    <property type="molecule type" value="Genomic_DNA"/>
</dbReference>
<dbReference type="InterPro" id="IPR009029">
    <property type="entry name" value="HMG_CoA_Rdtase_sub-bd_dom_sf"/>
</dbReference>
<sequence>VVSYIYILLSIAGPLNIDGELVHIPMATVGGTLVASTETVLTKGAVIRGPAIDFPSIVMAAGVTESESHLDWGLREEARR</sequence>
<evidence type="ECO:0000313" key="1">
    <source>
        <dbReference type="EMBL" id="KAG1890723.1"/>
    </source>
</evidence>
<gene>
    <name evidence="1" type="ORF">F5891DRAFT_964501</name>
</gene>
<dbReference type="Gene3D" id="3.90.770.10">
    <property type="entry name" value="3-hydroxy-3-methylglutaryl-coenzyme A Reductase, Chain A, domain 2"/>
    <property type="match status" value="1"/>
</dbReference>
<accession>A0AAD4DT73</accession>
<feature type="non-terminal residue" evidence="1">
    <location>
        <position position="1"/>
    </location>
</feature>